<dbReference type="InterPro" id="IPR013083">
    <property type="entry name" value="Znf_RING/FYVE/PHD"/>
</dbReference>
<dbReference type="OMA" id="WPGDKFV"/>
<gene>
    <name evidence="18" type="ORF">EV44_g3265</name>
</gene>
<dbReference type="AlphaFoldDB" id="A0A0B1P1L0"/>
<evidence type="ECO:0000256" key="11">
    <source>
        <dbReference type="ARBA" id="ARBA00022833"/>
    </source>
</evidence>
<comment type="catalytic activity">
    <reaction evidence="1 15">
        <text>S-ubiquitinyl-[E2 ubiquitin-conjugating enzyme]-L-cysteine + [acceptor protein]-L-lysine = [E2 ubiquitin-conjugating enzyme]-L-cysteine + N(6)-ubiquitinyl-[acceptor protein]-L-lysine.</text>
        <dbReference type="EC" id="2.3.2.27"/>
    </reaction>
</comment>
<evidence type="ECO:0000256" key="13">
    <source>
        <dbReference type="ARBA" id="ARBA00023204"/>
    </source>
</evidence>
<evidence type="ECO:0000256" key="15">
    <source>
        <dbReference type="RuleBase" id="RU368018"/>
    </source>
</evidence>
<evidence type="ECO:0000313" key="19">
    <source>
        <dbReference type="Proteomes" id="UP000030854"/>
    </source>
</evidence>
<keyword evidence="14 15" id="KW-0539">Nucleus</keyword>
<evidence type="ECO:0000259" key="17">
    <source>
        <dbReference type="Pfam" id="PF08746"/>
    </source>
</evidence>
<keyword evidence="7 15" id="KW-0479">Metal-binding</keyword>
<keyword evidence="8 15" id="KW-0227">DNA damage</keyword>
<evidence type="ECO:0000313" key="18">
    <source>
        <dbReference type="EMBL" id="KHJ31180.1"/>
    </source>
</evidence>
<accession>A0A0B1P1L0</accession>
<name>A0A0B1P1L0_UNCNE</name>
<dbReference type="GO" id="GO:0005634">
    <property type="term" value="C:nucleus"/>
    <property type="evidence" value="ECO:0007669"/>
    <property type="project" value="UniProtKB-SubCell"/>
</dbReference>
<reference evidence="18 19" key="1">
    <citation type="journal article" date="2014" name="BMC Genomics">
        <title>Adaptive genomic structural variation in the grape powdery mildew pathogen, Erysiphe necator.</title>
        <authorList>
            <person name="Jones L."/>
            <person name="Riaz S."/>
            <person name="Morales-Cruz A."/>
            <person name="Amrine K.C."/>
            <person name="McGuire B."/>
            <person name="Gubler W.D."/>
            <person name="Walker M.A."/>
            <person name="Cantu D."/>
        </authorList>
    </citation>
    <scope>NUCLEOTIDE SEQUENCE [LARGE SCALE GENOMIC DNA]</scope>
    <source>
        <strain evidence="19">c</strain>
    </source>
</reference>
<dbReference type="GO" id="GO:0000724">
    <property type="term" value="P:double-strand break repair via homologous recombination"/>
    <property type="evidence" value="ECO:0007669"/>
    <property type="project" value="TreeGrafter"/>
</dbReference>
<evidence type="ECO:0000256" key="4">
    <source>
        <dbReference type="ARBA" id="ARBA00012483"/>
    </source>
</evidence>
<dbReference type="GO" id="GO:0008270">
    <property type="term" value="F:zinc ion binding"/>
    <property type="evidence" value="ECO:0007669"/>
    <property type="project" value="UniProtKB-KW"/>
</dbReference>
<dbReference type="Proteomes" id="UP000030854">
    <property type="component" value="Unassembled WGS sequence"/>
</dbReference>
<dbReference type="PANTHER" id="PTHR20973">
    <property type="entry name" value="NON-SMC ELEMENT 1-RELATED"/>
    <property type="match status" value="1"/>
</dbReference>
<evidence type="ECO:0000256" key="10">
    <source>
        <dbReference type="ARBA" id="ARBA00022786"/>
    </source>
</evidence>
<comment type="caution">
    <text evidence="18">The sequence shown here is derived from an EMBL/GenBank/DDBJ whole genome shotgun (WGS) entry which is preliminary data.</text>
</comment>
<dbReference type="STRING" id="52586.A0A0B1P1L0"/>
<dbReference type="HOGENOM" id="CLU_045153_0_0_1"/>
<proteinExistence type="inferred from homology"/>
<dbReference type="Gene3D" id="3.30.40.10">
    <property type="entry name" value="Zinc/RING finger domain, C3HC4 (zinc finger)"/>
    <property type="match status" value="1"/>
</dbReference>
<keyword evidence="19" id="KW-1185">Reference proteome</keyword>
<evidence type="ECO:0000256" key="3">
    <source>
        <dbReference type="ARBA" id="ARBA00010258"/>
    </source>
</evidence>
<dbReference type="InterPro" id="IPR014857">
    <property type="entry name" value="Nse1_RING_C4HC3-type"/>
</dbReference>
<dbReference type="Pfam" id="PF08746">
    <property type="entry name" value="zf-RING-like"/>
    <property type="match status" value="1"/>
</dbReference>
<evidence type="ECO:0000256" key="12">
    <source>
        <dbReference type="ARBA" id="ARBA00023172"/>
    </source>
</evidence>
<dbReference type="Pfam" id="PF07574">
    <property type="entry name" value="SMC_Nse1"/>
    <property type="match status" value="1"/>
</dbReference>
<evidence type="ECO:0000256" key="2">
    <source>
        <dbReference type="ARBA" id="ARBA00004123"/>
    </source>
</evidence>
<dbReference type="CDD" id="cd16493">
    <property type="entry name" value="RING-CH-C4HC3_NSE1"/>
    <property type="match status" value="1"/>
</dbReference>
<dbReference type="InterPro" id="IPR011513">
    <property type="entry name" value="Nse1"/>
</dbReference>
<keyword evidence="10 15" id="KW-0833">Ubl conjugation pathway</keyword>
<organism evidence="18 19">
    <name type="scientific">Uncinula necator</name>
    <name type="common">Grape powdery mildew</name>
    <dbReference type="NCBI Taxonomy" id="52586"/>
    <lineage>
        <taxon>Eukaryota</taxon>
        <taxon>Fungi</taxon>
        <taxon>Dikarya</taxon>
        <taxon>Ascomycota</taxon>
        <taxon>Pezizomycotina</taxon>
        <taxon>Leotiomycetes</taxon>
        <taxon>Erysiphales</taxon>
        <taxon>Erysiphaceae</taxon>
        <taxon>Erysiphe</taxon>
    </lineage>
</organism>
<comment type="subcellular location">
    <subcellularLocation>
        <location evidence="2 15">Nucleus</location>
    </subcellularLocation>
</comment>
<keyword evidence="12 15" id="KW-0233">DNA recombination</keyword>
<evidence type="ECO:0000256" key="5">
    <source>
        <dbReference type="ARBA" id="ARBA00019422"/>
    </source>
</evidence>
<keyword evidence="11 15" id="KW-0862">Zinc</keyword>
<comment type="function">
    <text evidence="15">Acts in a DNA repair pathway for removal of UV-induced DNA damage that is distinct from classical nucleotide excision repair and in repair of ionizing radiation damage. Functions in homologous recombination repair of DNA double strand breaks and in recovery of stalled replication forks.</text>
</comment>
<dbReference type="EC" id="2.3.2.27" evidence="4 15"/>
<protein>
    <recommendedName>
        <fullName evidence="5 15">Non-structural maintenance of chromosomes element 1 homolog</fullName>
        <ecNumber evidence="4 15">2.3.2.27</ecNumber>
    </recommendedName>
</protein>
<evidence type="ECO:0000256" key="16">
    <source>
        <dbReference type="SAM" id="MobiDB-lite"/>
    </source>
</evidence>
<evidence type="ECO:0000256" key="14">
    <source>
        <dbReference type="ARBA" id="ARBA00023242"/>
    </source>
</evidence>
<evidence type="ECO:0000256" key="1">
    <source>
        <dbReference type="ARBA" id="ARBA00000900"/>
    </source>
</evidence>
<dbReference type="PANTHER" id="PTHR20973:SF0">
    <property type="entry name" value="NON-STRUCTURAL MAINTENANCE OF CHROMOSOMES ELEMENT 1 HOMOLOG"/>
    <property type="match status" value="1"/>
</dbReference>
<dbReference type="GO" id="GO:0061630">
    <property type="term" value="F:ubiquitin protein ligase activity"/>
    <property type="evidence" value="ECO:0007669"/>
    <property type="project" value="UniProtKB-EC"/>
</dbReference>
<comment type="subunit">
    <text evidence="15">Component of the Smc5-Smc6 complex.</text>
</comment>
<feature type="domain" description="Non-structural maintenance of chromosomes element 1 RING C4HC3-type" evidence="17">
    <location>
        <begin position="208"/>
        <end position="250"/>
    </location>
</feature>
<comment type="similarity">
    <text evidence="3 15">Belongs to the NSE1 family.</text>
</comment>
<feature type="compositionally biased region" description="Basic residues" evidence="16">
    <location>
        <begin position="274"/>
        <end position="284"/>
    </location>
</feature>
<dbReference type="OrthoDB" id="185455at2759"/>
<dbReference type="EMBL" id="JNVN01003152">
    <property type="protein sequence ID" value="KHJ31180.1"/>
    <property type="molecule type" value="Genomic_DNA"/>
</dbReference>
<dbReference type="GO" id="GO:0030915">
    <property type="term" value="C:Smc5-Smc6 complex"/>
    <property type="evidence" value="ECO:0007669"/>
    <property type="project" value="UniProtKB-UniRule"/>
</dbReference>
<sequence>MESNYNHGNRAFLQAIMGRGSLTLSEGKSIVATILNVQEGTTITEDDVSQATFDSFIAAAAEAVSCFEYEIRSMQHQITKNKIYAFVNSVSDPFTQQATLRSPDELLYIKRLLDTIFETNNSRRKEVMAITSMQALEIQIRKGNSDKGLTQTEAEALLSSLEKENWLERSPKGYYSLAPRALMELRTWLIDNYNDNEDPNANQKIKFCEACREIVTVGQRCIDLDCNTRLHNICEAAFWKSRPSRNCPKCELQWNGENYVGEKAITIEEENLRRKSRGEKRRRQSQSNKVNNANGEEQEQIDNGVRKRRARLELPNTNDASSE</sequence>
<keyword evidence="9 15" id="KW-0863">Zinc-finger</keyword>
<evidence type="ECO:0000256" key="8">
    <source>
        <dbReference type="ARBA" id="ARBA00022763"/>
    </source>
</evidence>
<keyword evidence="6 15" id="KW-0808">Transferase</keyword>
<evidence type="ECO:0000256" key="9">
    <source>
        <dbReference type="ARBA" id="ARBA00022771"/>
    </source>
</evidence>
<keyword evidence="13 15" id="KW-0234">DNA repair</keyword>
<dbReference type="InterPro" id="IPR036388">
    <property type="entry name" value="WH-like_DNA-bd_sf"/>
</dbReference>
<feature type="region of interest" description="Disordered" evidence="16">
    <location>
        <begin position="273"/>
        <end position="323"/>
    </location>
</feature>
<evidence type="ECO:0000256" key="6">
    <source>
        <dbReference type="ARBA" id="ARBA00022679"/>
    </source>
</evidence>
<evidence type="ECO:0000256" key="7">
    <source>
        <dbReference type="ARBA" id="ARBA00022723"/>
    </source>
</evidence>
<dbReference type="Gene3D" id="1.10.10.10">
    <property type="entry name" value="Winged helix-like DNA-binding domain superfamily/Winged helix DNA-binding domain"/>
    <property type="match status" value="1"/>
</dbReference>
<dbReference type="Gene3D" id="3.90.1150.220">
    <property type="match status" value="1"/>
</dbReference>